<dbReference type="InterPro" id="IPR008614">
    <property type="entry name" value="FIBP"/>
</dbReference>
<dbReference type="Pfam" id="PF05427">
    <property type="entry name" value="FIBP"/>
    <property type="match status" value="1"/>
</dbReference>
<proteinExistence type="predicted"/>
<dbReference type="GO" id="GO:0005634">
    <property type="term" value="C:nucleus"/>
    <property type="evidence" value="ECO:0007669"/>
    <property type="project" value="TreeGrafter"/>
</dbReference>
<protein>
    <recommendedName>
        <fullName evidence="2">Acidic fibroblast growth factor intracellular-binding protein</fullName>
    </recommendedName>
</protein>
<evidence type="ECO:0000313" key="1">
    <source>
        <dbReference type="EMBL" id="CDW47182.1"/>
    </source>
</evidence>
<dbReference type="PANTHER" id="PTHR13223:SF2">
    <property type="entry name" value="ACIDIC FIBROBLAST GROWTH FACTOR INTRACELLULAR-BINDING PROTEIN"/>
    <property type="match status" value="1"/>
</dbReference>
<dbReference type="OrthoDB" id="16955at2759"/>
<reference evidence="1" key="1">
    <citation type="submission" date="2014-05" db="EMBL/GenBank/DDBJ databases">
        <authorList>
            <person name="Chronopoulou M."/>
        </authorList>
    </citation>
    <scope>NUCLEOTIDE SEQUENCE</scope>
    <source>
        <tissue evidence="1">Whole organism</tissue>
    </source>
</reference>
<name>A0A0K2VAH7_LEPSM</name>
<dbReference type="PANTHER" id="PTHR13223">
    <property type="entry name" value="ACIDIC FIBROBLAST GROWTH FACTOR INTRACELLULAR BINDING PROTEIN"/>
    <property type="match status" value="1"/>
</dbReference>
<sequence>MNIITSNFLADIDVFVGNYTLINWDVFDLWIDGLNVSECVSHLREKGIFSDFPHGCQDFLVSDINDSYRLFCMLEHLLLTTGKLSEQLTFQLDSHSKKRWVEKYYSLDSSLARELLGKKLSSRFKKDLDEISDKTGIHLKSCRRQFDNIKRIFKTVEEMSGCYVQNIVLQFNLPRGLAEKYATLVFLSSFKFEVNKKRLNYLSFEAISVSSLVLIDKWMDGDDANDQCLDRDFLSSLRYE</sequence>
<accession>A0A0K2VAH7</accession>
<evidence type="ECO:0008006" key="2">
    <source>
        <dbReference type="Google" id="ProtNLM"/>
    </source>
</evidence>
<dbReference type="EMBL" id="HACA01029821">
    <property type="protein sequence ID" value="CDW47182.1"/>
    <property type="molecule type" value="Transcribed_RNA"/>
</dbReference>
<dbReference type="AlphaFoldDB" id="A0A0K2VAH7"/>
<organism evidence="1">
    <name type="scientific">Lepeophtheirus salmonis</name>
    <name type="common">Salmon louse</name>
    <name type="synonym">Caligus salmonis</name>
    <dbReference type="NCBI Taxonomy" id="72036"/>
    <lineage>
        <taxon>Eukaryota</taxon>
        <taxon>Metazoa</taxon>
        <taxon>Ecdysozoa</taxon>
        <taxon>Arthropoda</taxon>
        <taxon>Crustacea</taxon>
        <taxon>Multicrustacea</taxon>
        <taxon>Hexanauplia</taxon>
        <taxon>Copepoda</taxon>
        <taxon>Siphonostomatoida</taxon>
        <taxon>Caligidae</taxon>
        <taxon>Lepeophtheirus</taxon>
    </lineage>
</organism>